<reference evidence="1" key="1">
    <citation type="submission" date="2020-01" db="EMBL/GenBank/DDBJ databases">
        <authorList>
            <person name="Meier V. D."/>
            <person name="Meier V D."/>
        </authorList>
    </citation>
    <scope>NUCLEOTIDE SEQUENCE</scope>
    <source>
        <strain evidence="1">HLG_WM_MAG_10</strain>
    </source>
</reference>
<organism evidence="1">
    <name type="scientific">uncultured Aureispira sp</name>
    <dbReference type="NCBI Taxonomy" id="1331704"/>
    <lineage>
        <taxon>Bacteria</taxon>
        <taxon>Pseudomonadati</taxon>
        <taxon>Bacteroidota</taxon>
        <taxon>Saprospiria</taxon>
        <taxon>Saprospirales</taxon>
        <taxon>Saprospiraceae</taxon>
        <taxon>Aureispira</taxon>
        <taxon>environmental samples</taxon>
    </lineage>
</organism>
<proteinExistence type="predicted"/>
<accession>A0A6S6UK53</accession>
<gene>
    <name evidence="1" type="ORF">HELGO_WM24282</name>
</gene>
<sequence>MKTKVQIDLNLTQRSTKNSPVQVNSWVNKALDSKNKINSPRESDSGRKLQLNMTFCKSILNRR</sequence>
<dbReference type="EMBL" id="CACVAQ010000482">
    <property type="protein sequence ID" value="CAA6829342.1"/>
    <property type="molecule type" value="Genomic_DNA"/>
</dbReference>
<protein>
    <submittedName>
        <fullName evidence="1">Uncharacterized protein</fullName>
    </submittedName>
</protein>
<evidence type="ECO:0000313" key="1">
    <source>
        <dbReference type="EMBL" id="CAA6829342.1"/>
    </source>
</evidence>
<dbReference type="AlphaFoldDB" id="A0A6S6UK53"/>
<name>A0A6S6UK53_9BACT</name>